<feature type="compositionally biased region" description="Low complexity" evidence="1">
    <location>
        <begin position="60"/>
        <end position="78"/>
    </location>
</feature>
<keyword evidence="3" id="KW-1185">Reference proteome</keyword>
<dbReference type="Proteomes" id="UP000031737">
    <property type="component" value="Unassembled WGS sequence"/>
</dbReference>
<evidence type="ECO:0000313" key="3">
    <source>
        <dbReference type="Proteomes" id="UP000031737"/>
    </source>
</evidence>
<proteinExistence type="predicted"/>
<comment type="caution">
    <text evidence="2">The sequence shown here is derived from an EMBL/GenBank/DDBJ whole genome shotgun (WGS) entry which is preliminary data.</text>
</comment>
<protein>
    <submittedName>
        <fullName evidence="2">Uncharacterized protein</fullName>
    </submittedName>
</protein>
<organism evidence="2 3">
    <name type="scientific">Trypanosoma rangeli SC58</name>
    <dbReference type="NCBI Taxonomy" id="429131"/>
    <lineage>
        <taxon>Eukaryota</taxon>
        <taxon>Discoba</taxon>
        <taxon>Euglenozoa</taxon>
        <taxon>Kinetoplastea</taxon>
        <taxon>Metakinetoplastina</taxon>
        <taxon>Trypanosomatida</taxon>
        <taxon>Trypanosomatidae</taxon>
        <taxon>Trypanosoma</taxon>
        <taxon>Herpetosoma</taxon>
    </lineage>
</organism>
<evidence type="ECO:0000313" key="2">
    <source>
        <dbReference type="EMBL" id="ESL05949.1"/>
    </source>
</evidence>
<reference evidence="2 3" key="1">
    <citation type="submission" date="2013-07" db="EMBL/GenBank/DDBJ databases">
        <authorList>
            <person name="Stoco P.H."/>
            <person name="Wagner G."/>
            <person name="Gerber A."/>
            <person name="Zaha A."/>
            <person name="Thompson C."/>
            <person name="Bartholomeu D.C."/>
            <person name="Luckemeyer D.D."/>
            <person name="Bahia D."/>
            <person name="Loreto E."/>
            <person name="Prestes E.B."/>
            <person name="Lima F.M."/>
            <person name="Rodrigues-Luiz G."/>
            <person name="Vallejo G.A."/>
            <person name="Filho J.F."/>
            <person name="Monteiro K.M."/>
            <person name="Tyler K.M."/>
            <person name="de Almeida L.G."/>
            <person name="Ortiz M.F."/>
            <person name="Siervo M.A."/>
            <person name="de Moraes M.H."/>
            <person name="Cunha O.L."/>
            <person name="Mendonca-Neto R."/>
            <person name="Silva R."/>
            <person name="Teixeira S.M."/>
            <person name="Murta S.M."/>
            <person name="Sincero T.C."/>
            <person name="Mendes T.A."/>
            <person name="Urmenyi T.P."/>
            <person name="Silva V.G."/>
            <person name="da Rocha W.D."/>
            <person name="Andersson B."/>
            <person name="Romanha A.J."/>
            <person name="Steindel M."/>
            <person name="de Vasconcelos A.T."/>
            <person name="Grisard E.C."/>
        </authorList>
    </citation>
    <scope>NUCLEOTIDE SEQUENCE [LARGE SCALE GENOMIC DNA]</scope>
    <source>
        <strain evidence="2 3">SC58</strain>
    </source>
</reference>
<dbReference type="OrthoDB" id="243628at2759"/>
<accession>A0A061ITP7</accession>
<dbReference type="VEuPathDB" id="TriTrypDB:TRSC58_06385"/>
<dbReference type="AlphaFoldDB" id="A0A061ITP7"/>
<feature type="region of interest" description="Disordered" evidence="1">
    <location>
        <begin position="1"/>
        <end position="27"/>
    </location>
</feature>
<evidence type="ECO:0000256" key="1">
    <source>
        <dbReference type="SAM" id="MobiDB-lite"/>
    </source>
</evidence>
<feature type="region of interest" description="Disordered" evidence="1">
    <location>
        <begin position="54"/>
        <end position="86"/>
    </location>
</feature>
<gene>
    <name evidence="2" type="ORF">TRSC58_06385</name>
</gene>
<sequence>MEFHTERAVPFSAVVPPPPSIGTDIPVDPRSYRLKAYPFYDSPNPPEFVERLLKDRGVLPDTPAAAAGPSDDPAQGDGSAHYVGEK</sequence>
<name>A0A061ITP7_TRYRA</name>
<dbReference type="EMBL" id="AUPL01006385">
    <property type="protein sequence ID" value="ESL05949.1"/>
    <property type="molecule type" value="Genomic_DNA"/>
</dbReference>